<gene>
    <name evidence="1" type="ORF">M5D96_004276</name>
</gene>
<evidence type="ECO:0000313" key="1">
    <source>
        <dbReference type="EMBL" id="KAI8042952.1"/>
    </source>
</evidence>
<dbReference type="Proteomes" id="UP001059596">
    <property type="component" value="Unassembled WGS sequence"/>
</dbReference>
<dbReference type="EMBL" id="JAMKOV010000002">
    <property type="protein sequence ID" value="KAI8042952.1"/>
    <property type="molecule type" value="Genomic_DNA"/>
</dbReference>
<dbReference type="AlphaFoldDB" id="A0A9Q0BSH2"/>
<name>A0A9Q0BSH2_9MUSC</name>
<proteinExistence type="predicted"/>
<organism evidence="1 2">
    <name type="scientific">Drosophila gunungcola</name>
    <name type="common">fruit fly</name>
    <dbReference type="NCBI Taxonomy" id="103775"/>
    <lineage>
        <taxon>Eukaryota</taxon>
        <taxon>Metazoa</taxon>
        <taxon>Ecdysozoa</taxon>
        <taxon>Arthropoda</taxon>
        <taxon>Hexapoda</taxon>
        <taxon>Insecta</taxon>
        <taxon>Pterygota</taxon>
        <taxon>Neoptera</taxon>
        <taxon>Endopterygota</taxon>
        <taxon>Diptera</taxon>
        <taxon>Brachycera</taxon>
        <taxon>Muscomorpha</taxon>
        <taxon>Ephydroidea</taxon>
        <taxon>Drosophilidae</taxon>
        <taxon>Drosophila</taxon>
        <taxon>Sophophora</taxon>
    </lineage>
</organism>
<comment type="caution">
    <text evidence="1">The sequence shown here is derived from an EMBL/GenBank/DDBJ whole genome shotgun (WGS) entry which is preliminary data.</text>
</comment>
<feature type="non-terminal residue" evidence="1">
    <location>
        <position position="1"/>
    </location>
</feature>
<evidence type="ECO:0000313" key="2">
    <source>
        <dbReference type="Proteomes" id="UP001059596"/>
    </source>
</evidence>
<keyword evidence="2" id="KW-1185">Reference proteome</keyword>
<sequence length="68" mass="7282">MPSTEIKADEGGNTFKVFLFCAIYLSALNEATTPFVCLVATATATATAAEREQDATIDCRRRNPSPSP</sequence>
<protein>
    <submittedName>
        <fullName evidence="1">Uncharacterized protein</fullName>
    </submittedName>
</protein>
<accession>A0A9Q0BSH2</accession>
<reference evidence="1" key="1">
    <citation type="journal article" date="2023" name="Genome Biol. Evol.">
        <title>Long-read-based Genome Assembly of Drosophila gunungcola Reveals Fewer Chemosensory Genes in Flower-breeding Species.</title>
        <authorList>
            <person name="Negi A."/>
            <person name="Liao B.Y."/>
            <person name="Yeh S.D."/>
        </authorList>
    </citation>
    <scope>NUCLEOTIDE SEQUENCE</scope>
    <source>
        <strain evidence="1">Sukarami</strain>
    </source>
</reference>